<dbReference type="Proteomes" id="UP001139068">
    <property type="component" value="Unassembled WGS sequence"/>
</dbReference>
<name>A0ABS9YV40_9MYCO</name>
<comment type="caution">
    <text evidence="1">The sequence shown here is derived from an EMBL/GenBank/DDBJ whole genome shotgun (WGS) entry which is preliminary data.</text>
</comment>
<organism evidence="1 2">
    <name type="scientific">Candidatus Mycolicibacterium alkanivorans</name>
    <dbReference type="NCBI Taxonomy" id="2954114"/>
    <lineage>
        <taxon>Bacteria</taxon>
        <taxon>Bacillati</taxon>
        <taxon>Actinomycetota</taxon>
        <taxon>Actinomycetes</taxon>
        <taxon>Mycobacteriales</taxon>
        <taxon>Mycobacteriaceae</taxon>
        <taxon>Mycolicibacterium</taxon>
    </lineage>
</organism>
<proteinExistence type="predicted"/>
<evidence type="ECO:0000313" key="1">
    <source>
        <dbReference type="EMBL" id="MCI4674737.1"/>
    </source>
</evidence>
<dbReference type="EMBL" id="JAIVFL010000001">
    <property type="protein sequence ID" value="MCI4674737.1"/>
    <property type="molecule type" value="Genomic_DNA"/>
</dbReference>
<dbReference type="RefSeq" id="WP_243071133.1">
    <property type="nucleotide sequence ID" value="NZ_JAIVFL010000001.1"/>
</dbReference>
<keyword evidence="2" id="KW-1185">Reference proteome</keyword>
<accession>A0ABS9YV40</accession>
<sequence length="64" mass="6425">MTDLLIDGTLAVTGGSGTFATEDQLQRLGRRGRGVGAPKLSAESSLAATGSTAMIVVAPLIRAP</sequence>
<evidence type="ECO:0000313" key="2">
    <source>
        <dbReference type="Proteomes" id="UP001139068"/>
    </source>
</evidence>
<gene>
    <name evidence="1" type="ORF">K9U37_07380</name>
</gene>
<protein>
    <submittedName>
        <fullName evidence="1">Uncharacterized protein</fullName>
    </submittedName>
</protein>
<reference evidence="1" key="1">
    <citation type="journal article" date="2022" name="ISME J.">
        <title>Identification of active gaseous-alkane degraders at natural gas seeps.</title>
        <authorList>
            <person name="Farhan Ul Haque M."/>
            <person name="Hernandez M."/>
            <person name="Crombie A.T."/>
            <person name="Murrell J.C."/>
        </authorList>
    </citation>
    <scope>NUCLEOTIDE SEQUENCE</scope>
    <source>
        <strain evidence="1">ANDR5</strain>
    </source>
</reference>